<dbReference type="EMBL" id="CP042436">
    <property type="protein sequence ID" value="QEC63977.1"/>
    <property type="molecule type" value="Genomic_DNA"/>
</dbReference>
<evidence type="ECO:0000313" key="2">
    <source>
        <dbReference type="EMBL" id="QEC63977.1"/>
    </source>
</evidence>
<organism evidence="2 3">
    <name type="scientific">Mucilaginibacter ginsenosidivorans</name>
    <dbReference type="NCBI Taxonomy" id="398053"/>
    <lineage>
        <taxon>Bacteria</taxon>
        <taxon>Pseudomonadati</taxon>
        <taxon>Bacteroidota</taxon>
        <taxon>Sphingobacteriia</taxon>
        <taxon>Sphingobacteriales</taxon>
        <taxon>Sphingobacteriaceae</taxon>
        <taxon>Mucilaginibacter</taxon>
    </lineage>
</organism>
<keyword evidence="3" id="KW-1185">Reference proteome</keyword>
<sequence length="140" mass="16057">MRLSSFISFAGFVMLIAATYCPLFRPLHIVNWNMYKANMPYGVVVLLIAVVGIVGVVFMQRKIVRLAAWLSLVLVILFYFLSLLKIHYSFTFIPFHSFERFMERQIKFKWGWWLLATAPLLAIAGTLKKKPGYKPPVPGG</sequence>
<name>A0A5B8UXT0_9SPHI</name>
<dbReference type="OrthoDB" id="799709at2"/>
<gene>
    <name evidence="2" type="ORF">FRZ54_15800</name>
</gene>
<keyword evidence="1" id="KW-1133">Transmembrane helix</keyword>
<proteinExistence type="predicted"/>
<dbReference type="KEGG" id="mgin:FRZ54_15800"/>
<dbReference type="Proteomes" id="UP000321479">
    <property type="component" value="Chromosome"/>
</dbReference>
<protein>
    <recommendedName>
        <fullName evidence="4">DUF4293 family protein</fullName>
    </recommendedName>
</protein>
<evidence type="ECO:0000313" key="3">
    <source>
        <dbReference type="Proteomes" id="UP000321479"/>
    </source>
</evidence>
<dbReference type="RefSeq" id="WP_147032550.1">
    <property type="nucleotide sequence ID" value="NZ_CP042436.1"/>
</dbReference>
<evidence type="ECO:0000256" key="1">
    <source>
        <dbReference type="SAM" id="Phobius"/>
    </source>
</evidence>
<keyword evidence="1" id="KW-0472">Membrane</keyword>
<dbReference type="AlphaFoldDB" id="A0A5B8UXT0"/>
<feature type="transmembrane region" description="Helical" evidence="1">
    <location>
        <begin position="66"/>
        <end position="90"/>
    </location>
</feature>
<feature type="transmembrane region" description="Helical" evidence="1">
    <location>
        <begin position="110"/>
        <end position="127"/>
    </location>
</feature>
<feature type="transmembrane region" description="Helical" evidence="1">
    <location>
        <begin position="41"/>
        <end position="59"/>
    </location>
</feature>
<evidence type="ECO:0008006" key="4">
    <source>
        <dbReference type="Google" id="ProtNLM"/>
    </source>
</evidence>
<keyword evidence="1" id="KW-0812">Transmembrane</keyword>
<reference evidence="2 3" key="1">
    <citation type="journal article" date="2017" name="Curr. Microbiol.">
        <title>Mucilaginibacter ginsenosidivorans sp. nov., Isolated from Soil of Ginseng Field.</title>
        <authorList>
            <person name="Kim M.M."/>
            <person name="Siddiqi M.Z."/>
            <person name="Im W.T."/>
        </authorList>
    </citation>
    <scope>NUCLEOTIDE SEQUENCE [LARGE SCALE GENOMIC DNA]</scope>
    <source>
        <strain evidence="2 3">Gsoil 3017</strain>
    </source>
</reference>
<accession>A0A5B8UXT0</accession>